<protein>
    <submittedName>
        <fullName evidence="2">DUF4321 domain-containing protein</fullName>
    </submittedName>
</protein>
<keyword evidence="1" id="KW-1133">Transmembrane helix</keyword>
<organism evidence="2 3">
    <name type="scientific">Paenibacillus hexagrammi</name>
    <dbReference type="NCBI Taxonomy" id="2908839"/>
    <lineage>
        <taxon>Bacteria</taxon>
        <taxon>Bacillati</taxon>
        <taxon>Bacillota</taxon>
        <taxon>Bacilli</taxon>
        <taxon>Bacillales</taxon>
        <taxon>Paenibacillaceae</taxon>
        <taxon>Paenibacillus</taxon>
    </lineage>
</organism>
<feature type="transmembrane region" description="Helical" evidence="1">
    <location>
        <begin position="21"/>
        <end position="44"/>
    </location>
</feature>
<dbReference type="Proteomes" id="UP001649230">
    <property type="component" value="Chromosome"/>
</dbReference>
<keyword evidence="3" id="KW-1185">Reference proteome</keyword>
<reference evidence="2 3" key="1">
    <citation type="journal article" date="2024" name="Int. J. Syst. Evol. Microbiol.">
        <title>Paenibacillus hexagrammi sp. nov., a novel bacterium isolated from the gut content of Hexagrammos agrammus.</title>
        <authorList>
            <person name="Jung H.K."/>
            <person name="Kim D.G."/>
            <person name="Zin H."/>
            <person name="Park J."/>
            <person name="Jung H."/>
            <person name="Kim Y.O."/>
            <person name="Kong H.J."/>
            <person name="Kim J.W."/>
            <person name="Kim Y.S."/>
        </authorList>
    </citation>
    <scope>NUCLEOTIDE SEQUENCE [LARGE SCALE GENOMIC DNA]</scope>
    <source>
        <strain evidence="2 3">YPD9-1</strain>
    </source>
</reference>
<proteinExistence type="predicted"/>
<feature type="transmembrane region" description="Helical" evidence="1">
    <location>
        <begin position="75"/>
        <end position="94"/>
    </location>
</feature>
<evidence type="ECO:0000313" key="3">
    <source>
        <dbReference type="Proteomes" id="UP001649230"/>
    </source>
</evidence>
<keyword evidence="1" id="KW-0812">Transmembrane</keyword>
<accession>A0ABY3STE4</accession>
<dbReference type="EMBL" id="CP090978">
    <property type="protein sequence ID" value="UJF36426.1"/>
    <property type="molecule type" value="Genomic_DNA"/>
</dbReference>
<evidence type="ECO:0000313" key="2">
    <source>
        <dbReference type="EMBL" id="UJF36426.1"/>
    </source>
</evidence>
<evidence type="ECO:0000256" key="1">
    <source>
        <dbReference type="SAM" id="Phobius"/>
    </source>
</evidence>
<sequence>MRTCKYNRLVPSGEDAIHEKNTLTLILFLVIGLITGIIVGQLLMPVSALSFLTKSAQITWEPKADLQVLKYELHLQIKLNLCSILGLTGGFFLFRKL</sequence>
<gene>
    <name evidence="2" type="ORF">L0M14_19970</name>
</gene>
<dbReference type="InterPro" id="IPR025470">
    <property type="entry name" value="DUF4321"/>
</dbReference>
<dbReference type="Pfam" id="PF14209">
    <property type="entry name" value="DUF4321"/>
    <property type="match status" value="1"/>
</dbReference>
<keyword evidence="1" id="KW-0472">Membrane</keyword>
<name>A0ABY3STE4_9BACL</name>